<keyword evidence="4 12" id="KW-0719">Serine esterase</keyword>
<dbReference type="GO" id="GO:0050525">
    <property type="term" value="F:cutinase activity"/>
    <property type="evidence" value="ECO:0007669"/>
    <property type="project" value="UniProtKB-UniRule"/>
</dbReference>
<dbReference type="PROSITE" id="PS00931">
    <property type="entry name" value="CUTINASE_2"/>
    <property type="match status" value="1"/>
</dbReference>
<dbReference type="InterPro" id="IPR000675">
    <property type="entry name" value="Cutinase/axe"/>
</dbReference>
<dbReference type="OrthoDB" id="3225429at2759"/>
<evidence type="ECO:0000256" key="13">
    <source>
        <dbReference type="SAM" id="MobiDB-lite"/>
    </source>
</evidence>
<evidence type="ECO:0000256" key="2">
    <source>
        <dbReference type="ARBA" id="ARBA00007534"/>
    </source>
</evidence>
<evidence type="ECO:0000256" key="10">
    <source>
        <dbReference type="PIRSR" id="PIRSR611150-1"/>
    </source>
</evidence>
<feature type="active site" description="Nucleophile" evidence="10">
    <location>
        <position position="137"/>
    </location>
</feature>
<feature type="active site" evidence="10">
    <location>
        <position position="189"/>
    </location>
</feature>
<dbReference type="AlphaFoldDB" id="A0A8H6S7G4"/>
<evidence type="ECO:0000256" key="11">
    <source>
        <dbReference type="PIRSR" id="PIRSR611150-2"/>
    </source>
</evidence>
<dbReference type="InterPro" id="IPR043579">
    <property type="entry name" value="CUTINASE_2"/>
</dbReference>
<dbReference type="EC" id="3.1.1.74" evidence="3 12"/>
<comment type="caution">
    <text evidence="15">The sequence shown here is derived from an EMBL/GenBank/DDBJ whole genome shotgun (WGS) entry which is preliminary data.</text>
</comment>
<keyword evidence="16" id="KW-1185">Reference proteome</keyword>
<name>A0A8H6S7G4_MYCCL</name>
<accession>A0A8H6S7G4</accession>
<gene>
    <name evidence="15" type="ORF">HMN09_01159600</name>
</gene>
<feature type="disulfide bond" evidence="11">
    <location>
        <begin position="49"/>
        <end position="126"/>
    </location>
</feature>
<dbReference type="PANTHER" id="PTHR48250">
    <property type="entry name" value="CUTINASE 2-RELATED"/>
    <property type="match status" value="1"/>
</dbReference>
<feature type="active site" description="Proton donor/acceptor" evidence="10">
    <location>
        <position position="202"/>
    </location>
</feature>
<proteinExistence type="inferred from homology"/>
<dbReference type="InterPro" id="IPR011150">
    <property type="entry name" value="Cutinase_monf"/>
</dbReference>
<evidence type="ECO:0000256" key="6">
    <source>
        <dbReference type="ARBA" id="ARBA00022729"/>
    </source>
</evidence>
<keyword evidence="6 14" id="KW-0732">Signal</keyword>
<evidence type="ECO:0000256" key="12">
    <source>
        <dbReference type="RuleBase" id="RU361263"/>
    </source>
</evidence>
<dbReference type="InterPro" id="IPR029058">
    <property type="entry name" value="AB_hydrolase_fold"/>
</dbReference>
<evidence type="ECO:0000256" key="1">
    <source>
        <dbReference type="ARBA" id="ARBA00004613"/>
    </source>
</evidence>
<evidence type="ECO:0000256" key="4">
    <source>
        <dbReference type="ARBA" id="ARBA00022487"/>
    </source>
</evidence>
<feature type="signal peptide" evidence="14">
    <location>
        <begin position="1"/>
        <end position="40"/>
    </location>
</feature>
<evidence type="ECO:0000313" key="16">
    <source>
        <dbReference type="Proteomes" id="UP000613580"/>
    </source>
</evidence>
<evidence type="ECO:0000256" key="5">
    <source>
        <dbReference type="ARBA" id="ARBA00022525"/>
    </source>
</evidence>
<dbReference type="Gene3D" id="3.40.50.1820">
    <property type="entry name" value="alpha/beta hydrolase"/>
    <property type="match status" value="1"/>
</dbReference>
<dbReference type="GO" id="GO:0016052">
    <property type="term" value="P:carbohydrate catabolic process"/>
    <property type="evidence" value="ECO:0007669"/>
    <property type="project" value="TreeGrafter"/>
</dbReference>
<dbReference type="SUPFAM" id="SSF53474">
    <property type="entry name" value="alpha/beta-Hydrolases"/>
    <property type="match status" value="1"/>
</dbReference>
<evidence type="ECO:0000256" key="3">
    <source>
        <dbReference type="ARBA" id="ARBA00013095"/>
    </source>
</evidence>
<evidence type="ECO:0000256" key="9">
    <source>
        <dbReference type="ARBA" id="ARBA00034045"/>
    </source>
</evidence>
<feature type="chain" id="PRO_5034082978" description="Cutinase" evidence="14">
    <location>
        <begin position="41"/>
        <end position="220"/>
    </location>
</feature>
<dbReference type="InterPro" id="IPR043580">
    <property type="entry name" value="CUTINASE_1"/>
</dbReference>
<keyword evidence="8 11" id="KW-1015">Disulfide bond</keyword>
<keyword evidence="7 12" id="KW-0378">Hydrolase</keyword>
<dbReference type="SMART" id="SM01110">
    <property type="entry name" value="Cutinase"/>
    <property type="match status" value="1"/>
</dbReference>
<comment type="function">
    <text evidence="12">Catalyzes the hydrolysis of complex carboxylic polyesters found in the cell wall of plants. Degrades cutin, a macromolecule that forms the structure of the plant cuticle.</text>
</comment>
<dbReference type="EMBL" id="JACAZE010000019">
    <property type="protein sequence ID" value="KAF7294306.1"/>
    <property type="molecule type" value="Genomic_DNA"/>
</dbReference>
<evidence type="ECO:0000256" key="7">
    <source>
        <dbReference type="ARBA" id="ARBA00022801"/>
    </source>
</evidence>
<dbReference type="PROSITE" id="PS00155">
    <property type="entry name" value="CUTINASE_1"/>
    <property type="match status" value="1"/>
</dbReference>
<comment type="catalytic activity">
    <reaction evidence="9 12">
        <text>cutin + H2O = cutin monomers.</text>
        <dbReference type="EC" id="3.1.1.74"/>
    </reaction>
</comment>
<dbReference type="PANTHER" id="PTHR48250:SF1">
    <property type="entry name" value="CUTINASE"/>
    <property type="match status" value="1"/>
</dbReference>
<dbReference type="Proteomes" id="UP000613580">
    <property type="component" value="Unassembled WGS sequence"/>
</dbReference>
<evidence type="ECO:0000313" key="15">
    <source>
        <dbReference type="EMBL" id="KAF7294306.1"/>
    </source>
</evidence>
<keyword evidence="5 12" id="KW-0964">Secreted</keyword>
<dbReference type="Pfam" id="PF01083">
    <property type="entry name" value="Cutinase"/>
    <property type="match status" value="1"/>
</dbReference>
<feature type="region of interest" description="Disordered" evidence="13">
    <location>
        <begin position="1"/>
        <end position="20"/>
    </location>
</feature>
<organism evidence="15 16">
    <name type="scientific">Mycena chlorophos</name>
    <name type="common">Agaric fungus</name>
    <name type="synonym">Agaricus chlorophos</name>
    <dbReference type="NCBI Taxonomy" id="658473"/>
    <lineage>
        <taxon>Eukaryota</taxon>
        <taxon>Fungi</taxon>
        <taxon>Dikarya</taxon>
        <taxon>Basidiomycota</taxon>
        <taxon>Agaricomycotina</taxon>
        <taxon>Agaricomycetes</taxon>
        <taxon>Agaricomycetidae</taxon>
        <taxon>Agaricales</taxon>
        <taxon>Marasmiineae</taxon>
        <taxon>Mycenaceae</taxon>
        <taxon>Mycena</taxon>
    </lineage>
</organism>
<sequence>MVGHGVKPGEPHPTPRTASRTMRGTTFFLLFASPFAAVLSSPVAPRADCADVMVIFARGTTEPAPIGTIVGPPLQSALESALQGTGKTLSFQGVDYPASIQGFLEGGDPQGSQTMANDLTDAANACPNAALVTSGYSQGGQLVHNSAKLISSAVSQRIKAAVIFGDPDDGQAVAGVSAANTDVICHVGDDICAGGDLILPPHLTYGADTPAAAAFIVSKL</sequence>
<comment type="similarity">
    <text evidence="2 12">Belongs to the cutinase family.</text>
</comment>
<evidence type="ECO:0000256" key="14">
    <source>
        <dbReference type="SAM" id="SignalP"/>
    </source>
</evidence>
<dbReference type="GO" id="GO:0005576">
    <property type="term" value="C:extracellular region"/>
    <property type="evidence" value="ECO:0007669"/>
    <property type="project" value="UniProtKB-SubCell"/>
</dbReference>
<comment type="subcellular location">
    <subcellularLocation>
        <location evidence="1 12">Secreted</location>
    </subcellularLocation>
</comment>
<reference evidence="15" key="1">
    <citation type="submission" date="2020-05" db="EMBL/GenBank/DDBJ databases">
        <title>Mycena genomes resolve the evolution of fungal bioluminescence.</title>
        <authorList>
            <person name="Tsai I.J."/>
        </authorList>
    </citation>
    <scope>NUCLEOTIDE SEQUENCE</scope>
    <source>
        <strain evidence="15">110903Hualien_Pintung</strain>
    </source>
</reference>
<evidence type="ECO:0000256" key="8">
    <source>
        <dbReference type="ARBA" id="ARBA00023157"/>
    </source>
</evidence>
<dbReference type="PRINTS" id="PR00129">
    <property type="entry name" value="CUTINASE"/>
</dbReference>
<protein>
    <recommendedName>
        <fullName evidence="3 12">Cutinase</fullName>
        <ecNumber evidence="3 12">3.1.1.74</ecNumber>
    </recommendedName>
</protein>
<feature type="disulfide bond" evidence="11">
    <location>
        <begin position="185"/>
        <end position="192"/>
    </location>
</feature>